<dbReference type="InterPro" id="IPR017972">
    <property type="entry name" value="Cyt_P450_CS"/>
</dbReference>
<dbReference type="GO" id="GO:0020037">
    <property type="term" value="F:heme binding"/>
    <property type="evidence" value="ECO:0007669"/>
    <property type="project" value="InterPro"/>
</dbReference>
<keyword evidence="5" id="KW-0732">Signal</keyword>
<evidence type="ECO:0008006" key="8">
    <source>
        <dbReference type="Google" id="ProtNLM"/>
    </source>
</evidence>
<dbReference type="Gene3D" id="1.10.630.10">
    <property type="entry name" value="Cytochrome P450"/>
    <property type="match status" value="1"/>
</dbReference>
<dbReference type="Proteomes" id="UP000244005">
    <property type="component" value="Unassembled WGS sequence"/>
</dbReference>
<dbReference type="GO" id="GO:0016705">
    <property type="term" value="F:oxidoreductase activity, acting on paired donors, with incorporation or reduction of molecular oxygen"/>
    <property type="evidence" value="ECO:0007669"/>
    <property type="project" value="InterPro"/>
</dbReference>
<evidence type="ECO:0000313" key="6">
    <source>
        <dbReference type="EMBL" id="PTQ43667.1"/>
    </source>
</evidence>
<reference evidence="7" key="1">
    <citation type="journal article" date="2017" name="Cell">
        <title>Insights into land plant evolution garnered from the Marchantia polymorpha genome.</title>
        <authorList>
            <person name="Bowman J.L."/>
            <person name="Kohchi T."/>
            <person name="Yamato K.T."/>
            <person name="Jenkins J."/>
            <person name="Shu S."/>
            <person name="Ishizaki K."/>
            <person name="Yamaoka S."/>
            <person name="Nishihama R."/>
            <person name="Nakamura Y."/>
            <person name="Berger F."/>
            <person name="Adam C."/>
            <person name="Aki S.S."/>
            <person name="Althoff F."/>
            <person name="Araki T."/>
            <person name="Arteaga-Vazquez M.A."/>
            <person name="Balasubrmanian S."/>
            <person name="Barry K."/>
            <person name="Bauer D."/>
            <person name="Boehm C.R."/>
            <person name="Briginshaw L."/>
            <person name="Caballero-Perez J."/>
            <person name="Catarino B."/>
            <person name="Chen F."/>
            <person name="Chiyoda S."/>
            <person name="Chovatia M."/>
            <person name="Davies K.M."/>
            <person name="Delmans M."/>
            <person name="Demura T."/>
            <person name="Dierschke T."/>
            <person name="Dolan L."/>
            <person name="Dorantes-Acosta A.E."/>
            <person name="Eklund D.M."/>
            <person name="Florent S.N."/>
            <person name="Flores-Sandoval E."/>
            <person name="Fujiyama A."/>
            <person name="Fukuzawa H."/>
            <person name="Galik B."/>
            <person name="Grimanelli D."/>
            <person name="Grimwood J."/>
            <person name="Grossniklaus U."/>
            <person name="Hamada T."/>
            <person name="Haseloff J."/>
            <person name="Hetherington A.J."/>
            <person name="Higo A."/>
            <person name="Hirakawa Y."/>
            <person name="Hundley H.N."/>
            <person name="Ikeda Y."/>
            <person name="Inoue K."/>
            <person name="Inoue S.I."/>
            <person name="Ishida S."/>
            <person name="Jia Q."/>
            <person name="Kakita M."/>
            <person name="Kanazawa T."/>
            <person name="Kawai Y."/>
            <person name="Kawashima T."/>
            <person name="Kennedy M."/>
            <person name="Kinose K."/>
            <person name="Kinoshita T."/>
            <person name="Kohara Y."/>
            <person name="Koide E."/>
            <person name="Komatsu K."/>
            <person name="Kopischke S."/>
            <person name="Kubo M."/>
            <person name="Kyozuka J."/>
            <person name="Lagercrantz U."/>
            <person name="Lin S.S."/>
            <person name="Lindquist E."/>
            <person name="Lipzen A.M."/>
            <person name="Lu C.W."/>
            <person name="De Luna E."/>
            <person name="Martienssen R.A."/>
            <person name="Minamino N."/>
            <person name="Mizutani M."/>
            <person name="Mizutani M."/>
            <person name="Mochizuki N."/>
            <person name="Monte I."/>
            <person name="Mosher R."/>
            <person name="Nagasaki H."/>
            <person name="Nakagami H."/>
            <person name="Naramoto S."/>
            <person name="Nishitani K."/>
            <person name="Ohtani M."/>
            <person name="Okamoto T."/>
            <person name="Okumura M."/>
            <person name="Phillips J."/>
            <person name="Pollak B."/>
            <person name="Reinders A."/>
            <person name="Rovekamp M."/>
            <person name="Sano R."/>
            <person name="Sawa S."/>
            <person name="Schmid M.W."/>
            <person name="Shirakawa M."/>
            <person name="Solano R."/>
            <person name="Spunde A."/>
            <person name="Suetsugu N."/>
            <person name="Sugano S."/>
            <person name="Sugiyama A."/>
            <person name="Sun R."/>
            <person name="Suzuki Y."/>
            <person name="Takenaka M."/>
            <person name="Takezawa D."/>
            <person name="Tomogane H."/>
            <person name="Tsuzuki M."/>
            <person name="Ueda T."/>
            <person name="Umeda M."/>
            <person name="Ward J.M."/>
            <person name="Watanabe Y."/>
            <person name="Yazaki K."/>
            <person name="Yokoyama R."/>
            <person name="Yoshitake Y."/>
            <person name="Yotsui I."/>
            <person name="Zachgo S."/>
            <person name="Schmutz J."/>
        </authorList>
    </citation>
    <scope>NUCLEOTIDE SEQUENCE [LARGE SCALE GENOMIC DNA]</scope>
    <source>
        <strain evidence="7">Tak-1</strain>
    </source>
</reference>
<dbReference type="AlphaFoldDB" id="A0A2R6XC31"/>
<dbReference type="GO" id="GO:0005506">
    <property type="term" value="F:iron ion binding"/>
    <property type="evidence" value="ECO:0007669"/>
    <property type="project" value="InterPro"/>
</dbReference>
<sequence>MAAIVLIIWTLLILLITTAVRKFNNWWYEPNEKSLAAPLPPGDLGWPIFGHMYSFLRAYTSSNPNAFTDSYLEKYGKLGLYKTHLFSQPTILTTSSDAYKWVTAHGDHFLPGWPDSFNMLFGCNSISLLAGDKHKRMKRLTGPSLQGTDTLARFALQIAEEDVRELETWAREKVINTYDAVTKLIFDRMMKILISCEERSELDEIARIFSKFILAVRAIPINLPGTAHHKGLKARQRLREKLTPVISRRRAGERKDDVLQLWMDQSDDDGQPMTDEELLDMIGGYMIAGHTGSALSLTWFMIFMNEHPEVLEKVRVEAQEVRNTKPPGEPLSYFDTRRLKYLRHVHDEILRIVNIAPFTFRKVKETSTINGFTIPKGWRVQLMSRAIHYDPDIYANPYVFKPDRWIGRLLKPGQFAAFGEGQRACPGQQFARLNVVIIAYYLALDYKWEPLKSTYKTKFLPHPHPTCGYPVKFTRRVCS</sequence>
<feature type="chain" id="PRO_5015348511" description="Cytochrome P450" evidence="5">
    <location>
        <begin position="20"/>
        <end position="479"/>
    </location>
</feature>
<evidence type="ECO:0000256" key="4">
    <source>
        <dbReference type="RuleBase" id="RU000461"/>
    </source>
</evidence>
<keyword evidence="1 3" id="KW-0479">Metal-binding</keyword>
<evidence type="ECO:0000256" key="2">
    <source>
        <dbReference type="ARBA" id="ARBA00023004"/>
    </source>
</evidence>
<dbReference type="InterPro" id="IPR036396">
    <property type="entry name" value="Cyt_P450_sf"/>
</dbReference>
<evidence type="ECO:0000256" key="1">
    <source>
        <dbReference type="ARBA" id="ARBA00022723"/>
    </source>
</evidence>
<evidence type="ECO:0000256" key="5">
    <source>
        <dbReference type="SAM" id="SignalP"/>
    </source>
</evidence>
<proteinExistence type="inferred from homology"/>
<dbReference type="InterPro" id="IPR002401">
    <property type="entry name" value="Cyt_P450_E_grp-I"/>
</dbReference>
<dbReference type="PRINTS" id="PR00463">
    <property type="entry name" value="EP450I"/>
</dbReference>
<dbReference type="SUPFAM" id="SSF48264">
    <property type="entry name" value="Cytochrome P450"/>
    <property type="match status" value="1"/>
</dbReference>
<keyword evidence="3 4" id="KW-0349">Heme</keyword>
<dbReference type="OMA" id="DDECFQP"/>
<dbReference type="Pfam" id="PF00067">
    <property type="entry name" value="p450"/>
    <property type="match status" value="1"/>
</dbReference>
<evidence type="ECO:0000313" key="7">
    <source>
        <dbReference type="Proteomes" id="UP000244005"/>
    </source>
</evidence>
<dbReference type="EMBL" id="KZ772695">
    <property type="protein sequence ID" value="PTQ43667.1"/>
    <property type="molecule type" value="Genomic_DNA"/>
</dbReference>
<keyword evidence="2 3" id="KW-0408">Iron</keyword>
<dbReference type="InterPro" id="IPR001128">
    <property type="entry name" value="Cyt_P450"/>
</dbReference>
<dbReference type="PANTHER" id="PTHR24286">
    <property type="entry name" value="CYTOCHROME P450 26"/>
    <property type="match status" value="1"/>
</dbReference>
<gene>
    <name evidence="6" type="ORF">MARPO_0023s0011</name>
</gene>
<comment type="similarity">
    <text evidence="4">Belongs to the cytochrome P450 family.</text>
</comment>
<keyword evidence="4" id="KW-0560">Oxidoreductase</keyword>
<dbReference type="GO" id="GO:0004497">
    <property type="term" value="F:monooxygenase activity"/>
    <property type="evidence" value="ECO:0000318"/>
    <property type="project" value="GO_Central"/>
</dbReference>
<name>A0A2R6XC31_MARPO</name>
<dbReference type="Gramene" id="Mp2g10420.1">
    <property type="protein sequence ID" value="Mp2g10420.1.cds"/>
    <property type="gene ID" value="Mp2g10420"/>
</dbReference>
<feature type="signal peptide" evidence="5">
    <location>
        <begin position="1"/>
        <end position="19"/>
    </location>
</feature>
<protein>
    <recommendedName>
        <fullName evidence="8">Cytochrome P450</fullName>
    </recommendedName>
</protein>
<dbReference type="GO" id="GO:0048868">
    <property type="term" value="P:pollen tube development"/>
    <property type="evidence" value="ECO:0000318"/>
    <property type="project" value="GO_Central"/>
</dbReference>
<comment type="cofactor">
    <cofactor evidence="3">
        <name>heme</name>
        <dbReference type="ChEBI" id="CHEBI:30413"/>
    </cofactor>
</comment>
<feature type="binding site" description="axial binding residue" evidence="3">
    <location>
        <position position="425"/>
    </location>
    <ligand>
        <name>heme</name>
        <dbReference type="ChEBI" id="CHEBI:30413"/>
    </ligand>
    <ligandPart>
        <name>Fe</name>
        <dbReference type="ChEBI" id="CHEBI:18248"/>
    </ligandPart>
</feature>
<organism evidence="6 7">
    <name type="scientific">Marchantia polymorpha</name>
    <name type="common">Common liverwort</name>
    <name type="synonym">Marchantia aquatica</name>
    <dbReference type="NCBI Taxonomy" id="3197"/>
    <lineage>
        <taxon>Eukaryota</taxon>
        <taxon>Viridiplantae</taxon>
        <taxon>Streptophyta</taxon>
        <taxon>Embryophyta</taxon>
        <taxon>Marchantiophyta</taxon>
        <taxon>Marchantiopsida</taxon>
        <taxon>Marchantiidae</taxon>
        <taxon>Marchantiales</taxon>
        <taxon>Marchantiaceae</taxon>
        <taxon>Marchantia</taxon>
    </lineage>
</organism>
<accession>A0A2R6XC31</accession>
<dbReference type="PANTHER" id="PTHR24286:SF356">
    <property type="entry name" value="ENT-KAURENOIC ACID OXIDASE 2"/>
    <property type="match status" value="1"/>
</dbReference>
<evidence type="ECO:0000256" key="3">
    <source>
        <dbReference type="PIRSR" id="PIRSR602401-1"/>
    </source>
</evidence>
<keyword evidence="4" id="KW-0503">Monooxygenase</keyword>
<dbReference type="PROSITE" id="PS00086">
    <property type="entry name" value="CYTOCHROME_P450"/>
    <property type="match status" value="1"/>
</dbReference>
<keyword evidence="7" id="KW-1185">Reference proteome</keyword>
<dbReference type="OrthoDB" id="442633at2759"/>